<dbReference type="eggNOG" id="ENOG502QVC6">
    <property type="taxonomic scope" value="Eukaryota"/>
</dbReference>
<feature type="non-terminal residue" evidence="2">
    <location>
        <position position="1"/>
    </location>
</feature>
<evidence type="ECO:0000313" key="2">
    <source>
        <dbReference type="EMBL" id="EJD35477.1"/>
    </source>
</evidence>
<protein>
    <recommendedName>
        <fullName evidence="1">T6SS Phospholipase effector Tle1-like catalytic domain-containing protein</fullName>
    </recommendedName>
</protein>
<evidence type="ECO:0000313" key="3">
    <source>
        <dbReference type="Proteomes" id="UP000006514"/>
    </source>
</evidence>
<dbReference type="OrthoDB" id="538223at2759"/>
<organism evidence="2 3">
    <name type="scientific">Auricularia subglabra (strain TFB-10046 / SS5)</name>
    <name type="common">White-rot fungus</name>
    <name type="synonym">Auricularia delicata (strain TFB10046)</name>
    <dbReference type="NCBI Taxonomy" id="717982"/>
    <lineage>
        <taxon>Eukaryota</taxon>
        <taxon>Fungi</taxon>
        <taxon>Dikarya</taxon>
        <taxon>Basidiomycota</taxon>
        <taxon>Agaricomycotina</taxon>
        <taxon>Agaricomycetes</taxon>
        <taxon>Auriculariales</taxon>
        <taxon>Auriculariaceae</taxon>
        <taxon>Auricularia</taxon>
    </lineage>
</organism>
<keyword evidence="3" id="KW-1185">Reference proteome</keyword>
<proteinExistence type="predicted"/>
<evidence type="ECO:0000259" key="1">
    <source>
        <dbReference type="Pfam" id="PF09994"/>
    </source>
</evidence>
<dbReference type="InterPro" id="IPR018712">
    <property type="entry name" value="Tle1-like_cat"/>
</dbReference>
<dbReference type="PANTHER" id="PTHR33840">
    <property type="match status" value="1"/>
</dbReference>
<dbReference type="Pfam" id="PF09994">
    <property type="entry name" value="T6SS_Tle1-like_cat"/>
    <property type="match status" value="1"/>
</dbReference>
<dbReference type="OMA" id="QINFAYS"/>
<dbReference type="Proteomes" id="UP000006514">
    <property type="component" value="Unassembled WGS sequence"/>
</dbReference>
<reference evidence="3" key="1">
    <citation type="journal article" date="2012" name="Science">
        <title>The Paleozoic origin of enzymatic lignin decomposition reconstructed from 31 fungal genomes.</title>
        <authorList>
            <person name="Floudas D."/>
            <person name="Binder M."/>
            <person name="Riley R."/>
            <person name="Barry K."/>
            <person name="Blanchette R.A."/>
            <person name="Henrissat B."/>
            <person name="Martinez A.T."/>
            <person name="Otillar R."/>
            <person name="Spatafora J.W."/>
            <person name="Yadav J.S."/>
            <person name="Aerts A."/>
            <person name="Benoit I."/>
            <person name="Boyd A."/>
            <person name="Carlson A."/>
            <person name="Copeland A."/>
            <person name="Coutinho P.M."/>
            <person name="de Vries R.P."/>
            <person name="Ferreira P."/>
            <person name="Findley K."/>
            <person name="Foster B."/>
            <person name="Gaskell J."/>
            <person name="Glotzer D."/>
            <person name="Gorecki P."/>
            <person name="Heitman J."/>
            <person name="Hesse C."/>
            <person name="Hori C."/>
            <person name="Igarashi K."/>
            <person name="Jurgens J.A."/>
            <person name="Kallen N."/>
            <person name="Kersten P."/>
            <person name="Kohler A."/>
            <person name="Kuees U."/>
            <person name="Kumar T.K.A."/>
            <person name="Kuo A."/>
            <person name="LaButti K."/>
            <person name="Larrondo L.F."/>
            <person name="Lindquist E."/>
            <person name="Ling A."/>
            <person name="Lombard V."/>
            <person name="Lucas S."/>
            <person name="Lundell T."/>
            <person name="Martin R."/>
            <person name="McLaughlin D.J."/>
            <person name="Morgenstern I."/>
            <person name="Morin E."/>
            <person name="Murat C."/>
            <person name="Nagy L.G."/>
            <person name="Nolan M."/>
            <person name="Ohm R.A."/>
            <person name="Patyshakuliyeva A."/>
            <person name="Rokas A."/>
            <person name="Ruiz-Duenas F.J."/>
            <person name="Sabat G."/>
            <person name="Salamov A."/>
            <person name="Samejima M."/>
            <person name="Schmutz J."/>
            <person name="Slot J.C."/>
            <person name="St John F."/>
            <person name="Stenlid J."/>
            <person name="Sun H."/>
            <person name="Sun S."/>
            <person name="Syed K."/>
            <person name="Tsang A."/>
            <person name="Wiebenga A."/>
            <person name="Young D."/>
            <person name="Pisabarro A."/>
            <person name="Eastwood D.C."/>
            <person name="Martin F."/>
            <person name="Cullen D."/>
            <person name="Grigoriev I.V."/>
            <person name="Hibbett D.S."/>
        </authorList>
    </citation>
    <scope>NUCLEOTIDE SEQUENCE [LARGE SCALE GENOMIC DNA]</scope>
    <source>
        <strain evidence="3">TFB10046</strain>
    </source>
</reference>
<sequence>RNLVVCIDGTSNQFSIKNTNVVELYSRLEKSDEQLTFYNSGIGTYAKPSWKSWGYYKQVVANKLDLAFALRFEKIIISAYAWLVDNYQAGDRIFLFGFSRGAYQVRALSAMIETVGLLHKGNDNQIPFAYELYAASNVQDTVSGSLMDRIFRSRGVRLVISHTQPLRKPFRGIQRILHQDNTAENPMQNVAHVVDSGASLPPTVAPQSLEDPTSFQDRFRETFSREVRVHFVGAWDTVSSVGFIRGKALPKTTDGMEHVCYFRHALALHEYRVKFLPEYAKGGDGPG</sequence>
<dbReference type="PANTHER" id="PTHR33840:SF2">
    <property type="entry name" value="TLE1 PHOSPHOLIPASE DOMAIN-CONTAINING PROTEIN"/>
    <property type="match status" value="1"/>
</dbReference>
<dbReference type="InterPro" id="IPR029058">
    <property type="entry name" value="AB_hydrolase_fold"/>
</dbReference>
<accession>J0CXJ4</accession>
<gene>
    <name evidence="2" type="ORF">AURDEDRAFT_20835</name>
</gene>
<dbReference type="EMBL" id="JH687889">
    <property type="protein sequence ID" value="EJD35477.1"/>
    <property type="molecule type" value="Genomic_DNA"/>
</dbReference>
<dbReference type="InParanoid" id="J0CXJ4"/>
<feature type="domain" description="T6SS Phospholipase effector Tle1-like catalytic" evidence="1">
    <location>
        <begin position="1"/>
        <end position="280"/>
    </location>
</feature>
<dbReference type="AlphaFoldDB" id="J0CXJ4"/>
<dbReference type="SUPFAM" id="SSF53474">
    <property type="entry name" value="alpha/beta-Hydrolases"/>
    <property type="match status" value="1"/>
</dbReference>
<name>J0CXJ4_AURST</name>
<feature type="non-terminal residue" evidence="2">
    <location>
        <position position="287"/>
    </location>
</feature>
<dbReference type="KEGG" id="adl:AURDEDRAFT_20835"/>